<keyword evidence="3" id="KW-1185">Reference proteome</keyword>
<organism evidence="2 3">
    <name type="scientific">Lentibacillus halophilus</name>
    <dbReference type="NCBI Taxonomy" id="295065"/>
    <lineage>
        <taxon>Bacteria</taxon>
        <taxon>Bacillati</taxon>
        <taxon>Bacillota</taxon>
        <taxon>Bacilli</taxon>
        <taxon>Bacillales</taxon>
        <taxon>Bacillaceae</taxon>
        <taxon>Lentibacillus</taxon>
    </lineage>
</organism>
<evidence type="ECO:0000313" key="3">
    <source>
        <dbReference type="Proteomes" id="UP001501459"/>
    </source>
</evidence>
<reference evidence="2 3" key="1">
    <citation type="journal article" date="2019" name="Int. J. Syst. Evol. Microbiol.">
        <title>The Global Catalogue of Microorganisms (GCM) 10K type strain sequencing project: providing services to taxonomists for standard genome sequencing and annotation.</title>
        <authorList>
            <consortium name="The Broad Institute Genomics Platform"/>
            <consortium name="The Broad Institute Genome Sequencing Center for Infectious Disease"/>
            <person name="Wu L."/>
            <person name="Ma J."/>
        </authorList>
    </citation>
    <scope>NUCLEOTIDE SEQUENCE [LARGE SCALE GENOMIC DNA]</scope>
    <source>
        <strain evidence="2 3">JCM 12149</strain>
    </source>
</reference>
<keyword evidence="1" id="KW-0472">Membrane</keyword>
<comment type="caution">
    <text evidence="2">The sequence shown here is derived from an EMBL/GenBank/DDBJ whole genome shotgun (WGS) entry which is preliminary data.</text>
</comment>
<protein>
    <submittedName>
        <fullName evidence="2">Uncharacterized protein</fullName>
    </submittedName>
</protein>
<feature type="transmembrane region" description="Helical" evidence="1">
    <location>
        <begin position="7"/>
        <end position="24"/>
    </location>
</feature>
<name>A0ABN0ZHV2_9BACI</name>
<feature type="transmembrane region" description="Helical" evidence="1">
    <location>
        <begin position="30"/>
        <end position="53"/>
    </location>
</feature>
<evidence type="ECO:0000256" key="1">
    <source>
        <dbReference type="SAM" id="Phobius"/>
    </source>
</evidence>
<dbReference type="Proteomes" id="UP001501459">
    <property type="component" value="Unassembled WGS sequence"/>
</dbReference>
<evidence type="ECO:0000313" key="2">
    <source>
        <dbReference type="EMBL" id="GAA0448269.1"/>
    </source>
</evidence>
<gene>
    <name evidence="2" type="ORF">GCM10008983_27970</name>
</gene>
<accession>A0ABN0ZHV2</accession>
<dbReference type="EMBL" id="BAAADM010000057">
    <property type="protein sequence ID" value="GAA0448269.1"/>
    <property type="molecule type" value="Genomic_DNA"/>
</dbReference>
<sequence>MRKDYMGYIFGILGVISLVMSYVVPTRTNWWVFFLGISVVLNLVGIVFLILFLKESWKSKRL</sequence>
<proteinExistence type="predicted"/>
<keyword evidence="1" id="KW-0812">Transmembrane</keyword>
<keyword evidence="1" id="KW-1133">Transmembrane helix</keyword>